<feature type="coiled-coil region" evidence="1">
    <location>
        <begin position="23"/>
        <end position="86"/>
    </location>
</feature>
<gene>
    <name evidence="2" type="ORF">NTJ_04037</name>
</gene>
<name>A0ABN7AK34_9HEMI</name>
<feature type="coiled-coil region" evidence="1">
    <location>
        <begin position="344"/>
        <end position="378"/>
    </location>
</feature>
<protein>
    <submittedName>
        <fullName evidence="2">Uncharacterized protein</fullName>
    </submittedName>
</protein>
<evidence type="ECO:0000256" key="1">
    <source>
        <dbReference type="SAM" id="Coils"/>
    </source>
</evidence>
<organism evidence="2 3">
    <name type="scientific">Nesidiocoris tenuis</name>
    <dbReference type="NCBI Taxonomy" id="355587"/>
    <lineage>
        <taxon>Eukaryota</taxon>
        <taxon>Metazoa</taxon>
        <taxon>Ecdysozoa</taxon>
        <taxon>Arthropoda</taxon>
        <taxon>Hexapoda</taxon>
        <taxon>Insecta</taxon>
        <taxon>Pterygota</taxon>
        <taxon>Neoptera</taxon>
        <taxon>Paraneoptera</taxon>
        <taxon>Hemiptera</taxon>
        <taxon>Heteroptera</taxon>
        <taxon>Panheteroptera</taxon>
        <taxon>Cimicomorpha</taxon>
        <taxon>Miridae</taxon>
        <taxon>Dicyphina</taxon>
        <taxon>Nesidiocoris</taxon>
    </lineage>
</organism>
<dbReference type="EMBL" id="AP028910">
    <property type="protein sequence ID" value="BES91231.1"/>
    <property type="molecule type" value="Genomic_DNA"/>
</dbReference>
<reference evidence="2 3" key="1">
    <citation type="submission" date="2023-09" db="EMBL/GenBank/DDBJ databases">
        <title>Nesidiocoris tenuis whole genome shotgun sequence.</title>
        <authorList>
            <person name="Shibata T."/>
            <person name="Shimoda M."/>
            <person name="Kobayashi T."/>
            <person name="Uehara T."/>
        </authorList>
    </citation>
    <scope>NUCLEOTIDE SEQUENCE [LARGE SCALE GENOMIC DNA]</scope>
    <source>
        <strain evidence="2 3">Japan</strain>
    </source>
</reference>
<keyword evidence="1" id="KW-0175">Coiled coil</keyword>
<evidence type="ECO:0000313" key="2">
    <source>
        <dbReference type="EMBL" id="BES91231.1"/>
    </source>
</evidence>
<evidence type="ECO:0000313" key="3">
    <source>
        <dbReference type="Proteomes" id="UP001307889"/>
    </source>
</evidence>
<keyword evidence="3" id="KW-1185">Reference proteome</keyword>
<sequence>MDEDLSQRIHELQFALDLEKKMRLDCEEEVNRLISENGDLREQVAAVKTELLESKRTIREATQNLQLDHDAELMKLSSKIDQLEKESKLEGSNAVSNVQSLATTEEYQKFVDEIDVLSSKVSELHEENQTLKAMRELDALEIQSFQNLVADGKQSYEQAMEALKVKTEELSAMATALEEARDEKVLLNIELMSLKSSATNDERGNSLFKEVADDRKKIVEAYKSLKKKYSVVRNCMVSKNQEIHNLKGELFKLKSKLGDDNKDVDKINGKFASSLQQRIQELEAMVHVLGKRKEEPTIVTLSENDFSNFSWVHTIVDQARNEARKAFEDFQKVSFESVKKSIDLRKNELEKRSLILKCKQLEGQIEGLEMKLAGVEKETRVQGAILSYGNQDDAAEEKTQEPCAGNKTVRFAEDIEETILCGRQDHL</sequence>
<proteinExistence type="predicted"/>
<dbReference type="Proteomes" id="UP001307889">
    <property type="component" value="Chromosome 2"/>
</dbReference>
<accession>A0ABN7AK34</accession>
<feature type="coiled-coil region" evidence="1">
    <location>
        <begin position="114"/>
        <end position="197"/>
    </location>
</feature>